<dbReference type="EMBL" id="CP072943">
    <property type="protein sequence ID" value="QTX33611.1"/>
    <property type="molecule type" value="Genomic_DNA"/>
</dbReference>
<reference evidence="4" key="1">
    <citation type="submission" date="2021-04" db="EMBL/GenBank/DDBJ databases">
        <title>A novel Synergistetes isolate from a pyrite-forming mixed culture.</title>
        <authorList>
            <person name="Bunk B."/>
            <person name="Sproer C."/>
            <person name="Spring S."/>
            <person name="Pester M."/>
        </authorList>
    </citation>
    <scope>NUCLEOTIDE SEQUENCE [LARGE SCALE GENOMIC DNA]</scope>
    <source>
        <strain evidence="4">J.5.4.2-T.3.5.2</strain>
    </source>
</reference>
<organism evidence="3 4">
    <name type="scientific">Aminithiophilus ramosus</name>
    <dbReference type="NCBI Taxonomy" id="3029084"/>
    <lineage>
        <taxon>Bacteria</taxon>
        <taxon>Thermotogati</taxon>
        <taxon>Synergistota</taxon>
        <taxon>Synergistia</taxon>
        <taxon>Synergistales</taxon>
        <taxon>Aminithiophilaceae</taxon>
        <taxon>Aminithiophilus</taxon>
    </lineage>
</organism>
<dbReference type="InterPro" id="IPR020569">
    <property type="entry name" value="UPF0029_Impact_CS"/>
</dbReference>
<dbReference type="SUPFAM" id="SSF54211">
    <property type="entry name" value="Ribosomal protein S5 domain 2-like"/>
    <property type="match status" value="1"/>
</dbReference>
<evidence type="ECO:0000259" key="2">
    <source>
        <dbReference type="Pfam" id="PF01205"/>
    </source>
</evidence>
<dbReference type="AlphaFoldDB" id="A0A9Q7F057"/>
<dbReference type="GO" id="GO:0006446">
    <property type="term" value="P:regulation of translational initiation"/>
    <property type="evidence" value="ECO:0007669"/>
    <property type="project" value="TreeGrafter"/>
</dbReference>
<dbReference type="GO" id="GO:0005737">
    <property type="term" value="C:cytoplasm"/>
    <property type="evidence" value="ECO:0007669"/>
    <property type="project" value="TreeGrafter"/>
</dbReference>
<evidence type="ECO:0000313" key="3">
    <source>
        <dbReference type="EMBL" id="QTX33611.1"/>
    </source>
</evidence>
<name>A0A9Q7F057_9BACT</name>
<feature type="domain" description="Impact N-terminal" evidence="2">
    <location>
        <begin position="4"/>
        <end position="109"/>
    </location>
</feature>
<keyword evidence="4" id="KW-1185">Reference proteome</keyword>
<dbReference type="InterPro" id="IPR036956">
    <property type="entry name" value="Impact_N_sf"/>
</dbReference>
<gene>
    <name evidence="3" type="ORF">KAR29_00395</name>
</gene>
<evidence type="ECO:0000313" key="4">
    <source>
        <dbReference type="Proteomes" id="UP000671879"/>
    </source>
</evidence>
<dbReference type="KEGG" id="aram:KAR29_00395"/>
<comment type="similarity">
    <text evidence="1">Belongs to the IMPACT family.</text>
</comment>
<dbReference type="InterPro" id="IPR023582">
    <property type="entry name" value="Impact"/>
</dbReference>
<dbReference type="InterPro" id="IPR020568">
    <property type="entry name" value="Ribosomal_Su5_D2-typ_SF"/>
</dbReference>
<accession>A0A9Q7F057</accession>
<dbReference type="Proteomes" id="UP000671879">
    <property type="component" value="Chromosome"/>
</dbReference>
<dbReference type="InterPro" id="IPR001498">
    <property type="entry name" value="Impact_N"/>
</dbReference>
<sequence length="191" mass="21046">MQIKRSRFLAQVCLVGDEESSREALREVGRSLADANHHCWAHRLGFPSPREYYSDGGEPSGSAGKPILGALLRADVTNALVVVTRYFGGIKLGVRGLIEAYGAAARAALEASGKTERRLSRRLEAEIPYEAQGILLHQIGQIGVDGESLRSRYGESVTLEMAVPLSFVGTAETFFEGYRHRGSVLRWRWVE</sequence>
<dbReference type="PROSITE" id="PS00910">
    <property type="entry name" value="UPF0029"/>
    <property type="match status" value="1"/>
</dbReference>
<dbReference type="Gene3D" id="3.30.230.30">
    <property type="entry name" value="Impact, N-terminal domain"/>
    <property type="match status" value="1"/>
</dbReference>
<protein>
    <submittedName>
        <fullName evidence="3">YigZ family protein</fullName>
    </submittedName>
</protein>
<proteinExistence type="inferred from homology"/>
<dbReference type="PANTHER" id="PTHR16301:SF20">
    <property type="entry name" value="IMPACT FAMILY MEMBER YIGZ"/>
    <property type="match status" value="1"/>
</dbReference>
<evidence type="ECO:0000256" key="1">
    <source>
        <dbReference type="ARBA" id="ARBA00007665"/>
    </source>
</evidence>
<dbReference type="Pfam" id="PF01205">
    <property type="entry name" value="Impact_N"/>
    <property type="match status" value="1"/>
</dbReference>
<dbReference type="PANTHER" id="PTHR16301">
    <property type="entry name" value="IMPACT-RELATED"/>
    <property type="match status" value="1"/>
</dbReference>